<dbReference type="SUPFAM" id="SSF63829">
    <property type="entry name" value="Calcium-dependent phosphotriesterase"/>
    <property type="match status" value="1"/>
</dbReference>
<dbReference type="Gene3D" id="2.60.40.4070">
    <property type="match status" value="1"/>
</dbReference>
<sequence>MLRSLLVVVFFLFPLFHFSQDYSALWEGHYSYNEIKDVSQGTNTIYAAADNAIFKLDSQTNEIDEITTVNGISGESISTIYYSEAYELLVIGYENGLLEIVFDNDSEILTVVDIIDKPTISPSDKKINHISANDNLIYLSTNYGISAFDLQRLEFGDTYFIGNGGGQIPITQTTVFEDYIYASCLGGNGIKRAPVASTNLIDFQNWESVSSGNWQSIEAIDNNLFAINNNRKIYQVVGNSVTELFTYPNLPLDLRAVNSNLVVTTINEVFVYDANFNVINQVPVSTEFPTRFTCATVNLENIFIGTFDFGILKTNINEGLSFEEIHPEGPLFNTPFSIEAETNGVWVTFGGYSLFYVPFSRLRGVSHLRDESWVNVSNQDAFQARDLNGVAINPQNRDQVFISSFHNGLVELNENVPTMLYDQNNSGLESLVVPSNPSIVSVRVLNPLFDDNGVLWTLSTLIDEPLKSYNPANNQWRSYDFTDVIVDGFTGGNLGYADIVIGNDQTKWIASYKYGVIGFNENGNNPLIKNISKNEENMPTELATAVALDNRNQLWIGTFRGLRVLYNTSSFFTNDNITVDEIIIEEDGIAKELLFEQYVTDIEVDGSNNKWIGTSDSGLFYLSSDGQNTIYHFTKDNSPLPSNSISDVSLDQTNGVVYIATSKGLLSFKSGGSSTTDDLASAYAYPNPVRPGFNILDDKIKIKDISENINIKITDIEGNLVAEAQSRINLRHRGYNLEIDGGTAYWNGKNLANNIVASGVYLVMLSDLDTFETKVLKLMVVR</sequence>
<proteinExistence type="predicted"/>
<dbReference type="InterPro" id="IPR015943">
    <property type="entry name" value="WD40/YVTN_repeat-like_dom_sf"/>
</dbReference>
<dbReference type="AlphaFoldDB" id="A0A1M6D1N6"/>
<evidence type="ECO:0000259" key="1">
    <source>
        <dbReference type="Pfam" id="PF21544"/>
    </source>
</evidence>
<evidence type="ECO:0000313" key="3">
    <source>
        <dbReference type="Proteomes" id="UP000184396"/>
    </source>
</evidence>
<accession>A0A1M6D1N6</accession>
<dbReference type="RefSeq" id="WP_019388447.1">
    <property type="nucleotide sequence ID" value="NZ_ALIH01000013.1"/>
</dbReference>
<dbReference type="EMBL" id="FQYK01000003">
    <property type="protein sequence ID" value="SHI67021.1"/>
    <property type="molecule type" value="Genomic_DNA"/>
</dbReference>
<dbReference type="STRING" id="1178825.SAMN05216261_1311"/>
<keyword evidence="3" id="KW-1185">Reference proteome</keyword>
<evidence type="ECO:0000313" key="2">
    <source>
        <dbReference type="EMBL" id="SHI67021.1"/>
    </source>
</evidence>
<organism evidence="2 3">
    <name type="scientific">Algibacter luteus</name>
    <dbReference type="NCBI Taxonomy" id="1178825"/>
    <lineage>
        <taxon>Bacteria</taxon>
        <taxon>Pseudomonadati</taxon>
        <taxon>Bacteroidota</taxon>
        <taxon>Flavobacteriia</taxon>
        <taxon>Flavobacteriales</taxon>
        <taxon>Flavobacteriaceae</taxon>
        <taxon>Algibacter</taxon>
    </lineage>
</organism>
<reference evidence="2 3" key="1">
    <citation type="submission" date="2016-11" db="EMBL/GenBank/DDBJ databases">
        <authorList>
            <person name="Jaros S."/>
            <person name="Januszkiewicz K."/>
            <person name="Wedrychowicz H."/>
        </authorList>
    </citation>
    <scope>NUCLEOTIDE SEQUENCE [LARGE SCALE GENOMIC DNA]</scope>
    <source>
        <strain evidence="2 3">CGMCC 1.12213</strain>
    </source>
</reference>
<name>A0A1M6D1N6_9FLAO</name>
<gene>
    <name evidence="2" type="ORF">SAMN05216261_1311</name>
</gene>
<dbReference type="Pfam" id="PF21544">
    <property type="entry name" value="PorZ_N_b_propeller"/>
    <property type="match status" value="1"/>
</dbReference>
<feature type="domain" description="PorZ N-terminal beta-propeller" evidence="1">
    <location>
        <begin position="45"/>
        <end position="207"/>
    </location>
</feature>
<dbReference type="OrthoDB" id="9807410at2"/>
<dbReference type="Gene3D" id="2.130.10.10">
    <property type="entry name" value="YVTN repeat-like/Quinoprotein amine dehydrogenase"/>
    <property type="match status" value="3"/>
</dbReference>
<dbReference type="eggNOG" id="COG3292">
    <property type="taxonomic scope" value="Bacteria"/>
</dbReference>
<dbReference type="InterPro" id="IPR048954">
    <property type="entry name" value="PorZ_N"/>
</dbReference>
<dbReference type="Proteomes" id="UP000184396">
    <property type="component" value="Unassembled WGS sequence"/>
</dbReference>
<protein>
    <recommendedName>
        <fullName evidence="1">PorZ N-terminal beta-propeller domain-containing protein</fullName>
    </recommendedName>
</protein>